<evidence type="ECO:0000256" key="4">
    <source>
        <dbReference type="SAM" id="SignalP"/>
    </source>
</evidence>
<dbReference type="eggNOG" id="ENOG5032U3R">
    <property type="taxonomic scope" value="Bacteria"/>
</dbReference>
<feature type="chain" id="PRO_5004181401" description="Curli production assembly/transport component CsgF" evidence="4">
    <location>
        <begin position="21"/>
        <end position="135"/>
    </location>
</feature>
<organism evidence="5 6">
    <name type="scientific">Shewanella denitrificans (strain OS217 / ATCC BAA-1090 / DSM 15013)</name>
    <dbReference type="NCBI Taxonomy" id="318161"/>
    <lineage>
        <taxon>Bacteria</taxon>
        <taxon>Pseudomonadati</taxon>
        <taxon>Pseudomonadota</taxon>
        <taxon>Gammaproteobacteria</taxon>
        <taxon>Alteromonadales</taxon>
        <taxon>Shewanellaceae</taxon>
        <taxon>Shewanella</taxon>
    </lineage>
</organism>
<reference evidence="5 6" key="1">
    <citation type="submission" date="2006-03" db="EMBL/GenBank/DDBJ databases">
        <title>Complete sequence of Shewanella denitrificans OS217.</title>
        <authorList>
            <consortium name="US DOE Joint Genome Institute"/>
            <person name="Copeland A."/>
            <person name="Lucas S."/>
            <person name="Lapidus A."/>
            <person name="Barry K."/>
            <person name="Detter J.C."/>
            <person name="Glavina del Rio T."/>
            <person name="Hammon N."/>
            <person name="Israni S."/>
            <person name="Dalin E."/>
            <person name="Tice H."/>
            <person name="Pitluck S."/>
            <person name="Brettin T."/>
            <person name="Bruce D."/>
            <person name="Han C."/>
            <person name="Tapia R."/>
            <person name="Gilna P."/>
            <person name="Kiss H."/>
            <person name="Schmutz J."/>
            <person name="Larimer F."/>
            <person name="Land M."/>
            <person name="Hauser L."/>
            <person name="Kyrpides N."/>
            <person name="Lykidis A."/>
            <person name="Richardson P."/>
        </authorList>
    </citation>
    <scope>NUCLEOTIDE SEQUENCE [LARGE SCALE GENOMIC DNA]</scope>
    <source>
        <strain evidence="6">OS217 / ATCC BAA-1090 / DSM 15013</strain>
    </source>
</reference>
<evidence type="ECO:0000256" key="2">
    <source>
        <dbReference type="ARBA" id="ARBA00014031"/>
    </source>
</evidence>
<dbReference type="HOGENOM" id="CLU_136740_0_0_6"/>
<dbReference type="EMBL" id="CP000302">
    <property type="protein sequence ID" value="ABE54258.1"/>
    <property type="molecule type" value="Genomic_DNA"/>
</dbReference>
<keyword evidence="3 4" id="KW-0732">Signal</keyword>
<keyword evidence="6" id="KW-1185">Reference proteome</keyword>
<name>Q12QL8_SHEDO</name>
<comment type="function">
    <text evidence="1">May be involved in the biogenesis of curli organelles.</text>
</comment>
<dbReference type="Proteomes" id="UP000001982">
    <property type="component" value="Chromosome"/>
</dbReference>
<evidence type="ECO:0000256" key="1">
    <source>
        <dbReference type="ARBA" id="ARBA00003989"/>
    </source>
</evidence>
<dbReference type="STRING" id="318161.Sden_0970"/>
<protein>
    <recommendedName>
        <fullName evidence="2">Curli production assembly/transport component CsgF</fullName>
    </recommendedName>
</protein>
<gene>
    <name evidence="5" type="ordered locus">Sden_0970</name>
</gene>
<evidence type="ECO:0000313" key="6">
    <source>
        <dbReference type="Proteomes" id="UP000001982"/>
    </source>
</evidence>
<feature type="signal peptide" evidence="4">
    <location>
        <begin position="1"/>
        <end position="20"/>
    </location>
</feature>
<dbReference type="AlphaFoldDB" id="Q12QL8"/>
<dbReference type="InterPro" id="IPR018893">
    <property type="entry name" value="T8SS_CsgF"/>
</dbReference>
<accession>Q12QL8</accession>
<dbReference type="RefSeq" id="WP_011495422.1">
    <property type="nucleotide sequence ID" value="NC_007954.1"/>
</dbReference>
<proteinExistence type="predicted"/>
<dbReference type="KEGG" id="sdn:Sden_0970"/>
<evidence type="ECO:0000313" key="5">
    <source>
        <dbReference type="EMBL" id="ABE54258.1"/>
    </source>
</evidence>
<sequence length="135" mass="14403">MKNRMLLAGGLISFAALTQATELVYTPVNPSFGGSALNGSFLLNKAQAQNDNARTNDKDFVTRFQESLERNIINSITRGVANGEITDGVYDTGDFRVEVSPTANGVMLTITNLETGDVTVIEMPTFPTAPTTGAN</sequence>
<dbReference type="Pfam" id="PF10614">
    <property type="entry name" value="CsgF"/>
    <property type="match status" value="1"/>
</dbReference>
<dbReference type="OrthoDB" id="1443407at2"/>
<evidence type="ECO:0000256" key="3">
    <source>
        <dbReference type="ARBA" id="ARBA00022729"/>
    </source>
</evidence>